<reference evidence="3" key="1">
    <citation type="submission" date="2019-12" db="EMBL/GenBank/DDBJ databases">
        <authorList>
            <person name="Cremers G."/>
        </authorList>
    </citation>
    <scope>NUCLEOTIDE SEQUENCE</scope>
    <source>
        <strain evidence="3">Mbul1</strain>
    </source>
</reference>
<feature type="transmembrane region" description="Helical" evidence="1">
    <location>
        <begin position="303"/>
        <end position="320"/>
    </location>
</feature>
<evidence type="ECO:0000259" key="2">
    <source>
        <dbReference type="Pfam" id="PF01757"/>
    </source>
</evidence>
<dbReference type="PANTHER" id="PTHR23028:SF131">
    <property type="entry name" value="BLR2367 PROTEIN"/>
    <property type="match status" value="1"/>
</dbReference>
<name>A0A679J0Q6_9HYPH</name>
<feature type="transmembrane region" description="Helical" evidence="1">
    <location>
        <begin position="176"/>
        <end position="197"/>
    </location>
</feature>
<feature type="domain" description="Acyltransferase 3" evidence="2">
    <location>
        <begin position="3"/>
        <end position="318"/>
    </location>
</feature>
<dbReference type="GO" id="GO:0016747">
    <property type="term" value="F:acyltransferase activity, transferring groups other than amino-acyl groups"/>
    <property type="evidence" value="ECO:0007669"/>
    <property type="project" value="InterPro"/>
</dbReference>
<evidence type="ECO:0000313" key="3">
    <source>
        <dbReference type="EMBL" id="CAA2102170.1"/>
    </source>
</evidence>
<sequence length="347" mass="39203">MIYNIQSLRAIAAYLVVCFHCQVLLFGDLKYSMGSWGVDIFFVISGFVMAYTTDGRTALPHQFIMKRLIRVVPLYWFMTMAVFLAALAMPFLFRSIDSGLEHLLKSLAFIPFEKSNGLIQPILFLGWTLNYELFFYCLFFLSLYIYPEINRYCYLSLTMIALVIFGLLVRPETVLGRFYTNSIILEFVAGIWICYLVRHVTIPPRLLPVSTISALGLGSFGCLLAAEFLWPTAPRIVGLGMPAALLVLAAVLLETRGIVSKTDFAVEQGNSSYALYLTHFLSYQLCEKIVFKVFDPQGFSLKLLAFVGAVALAGLIAWIVHRRIEIPLTQSVRDLVRGFGRRSHVRP</sequence>
<dbReference type="GO" id="GO:0000271">
    <property type="term" value="P:polysaccharide biosynthetic process"/>
    <property type="evidence" value="ECO:0007669"/>
    <property type="project" value="TreeGrafter"/>
</dbReference>
<keyword evidence="1" id="KW-0472">Membrane</keyword>
<evidence type="ECO:0000256" key="1">
    <source>
        <dbReference type="SAM" id="Phobius"/>
    </source>
</evidence>
<dbReference type="AlphaFoldDB" id="A0A679J0Q6"/>
<keyword evidence="1" id="KW-0812">Transmembrane</keyword>
<feature type="transmembrane region" description="Helical" evidence="1">
    <location>
        <begin position="209"/>
        <end position="230"/>
    </location>
</feature>
<dbReference type="Pfam" id="PF01757">
    <property type="entry name" value="Acyl_transf_3"/>
    <property type="match status" value="1"/>
</dbReference>
<dbReference type="GO" id="GO:0016020">
    <property type="term" value="C:membrane"/>
    <property type="evidence" value="ECO:0007669"/>
    <property type="project" value="TreeGrafter"/>
</dbReference>
<feature type="transmembrane region" description="Helical" evidence="1">
    <location>
        <begin position="152"/>
        <end position="170"/>
    </location>
</feature>
<protein>
    <recommendedName>
        <fullName evidence="2">Acyltransferase 3 domain-containing protein</fullName>
    </recommendedName>
</protein>
<accession>A0A679J0Q6</accession>
<dbReference type="PANTHER" id="PTHR23028">
    <property type="entry name" value="ACETYLTRANSFERASE"/>
    <property type="match status" value="1"/>
</dbReference>
<keyword evidence="1" id="KW-1133">Transmembrane helix</keyword>
<gene>
    <name evidence="3" type="ORF">MBUL_01550</name>
</gene>
<organism evidence="3">
    <name type="scientific">Methylobacterium bullatum</name>
    <dbReference type="NCBI Taxonomy" id="570505"/>
    <lineage>
        <taxon>Bacteria</taxon>
        <taxon>Pseudomonadati</taxon>
        <taxon>Pseudomonadota</taxon>
        <taxon>Alphaproteobacteria</taxon>
        <taxon>Hyphomicrobiales</taxon>
        <taxon>Methylobacteriaceae</taxon>
        <taxon>Methylobacterium</taxon>
    </lineage>
</organism>
<dbReference type="EMBL" id="LR743504">
    <property type="protein sequence ID" value="CAA2102170.1"/>
    <property type="molecule type" value="Genomic_DNA"/>
</dbReference>
<feature type="transmembrane region" description="Helical" evidence="1">
    <location>
        <begin position="236"/>
        <end position="253"/>
    </location>
</feature>
<dbReference type="InterPro" id="IPR002656">
    <property type="entry name" value="Acyl_transf_3_dom"/>
</dbReference>
<proteinExistence type="predicted"/>
<dbReference type="InterPro" id="IPR050879">
    <property type="entry name" value="Acyltransferase_3"/>
</dbReference>
<feature type="transmembrane region" description="Helical" evidence="1">
    <location>
        <begin position="74"/>
        <end position="93"/>
    </location>
</feature>
<feature type="transmembrane region" description="Helical" evidence="1">
    <location>
        <begin position="33"/>
        <end position="53"/>
    </location>
</feature>
<feature type="transmembrane region" description="Helical" evidence="1">
    <location>
        <begin position="122"/>
        <end position="145"/>
    </location>
</feature>
<feature type="transmembrane region" description="Helical" evidence="1">
    <location>
        <begin position="7"/>
        <end position="27"/>
    </location>
</feature>